<feature type="transmembrane region" description="Helical" evidence="6">
    <location>
        <begin position="259"/>
        <end position="279"/>
    </location>
</feature>
<gene>
    <name evidence="7" type="ORF">UFOPK3516_00115</name>
</gene>
<dbReference type="PANTHER" id="PTHR30477:SF0">
    <property type="entry name" value="METAL TRANSPORT SYSTEM MEMBRANE PROTEIN TM_0125-RELATED"/>
    <property type="match status" value="1"/>
</dbReference>
<comment type="similarity">
    <text evidence="2">Belongs to the ABC-3 integral membrane protein family.</text>
</comment>
<feature type="transmembrane region" description="Helical" evidence="6">
    <location>
        <begin position="44"/>
        <end position="64"/>
    </location>
</feature>
<reference evidence="7" key="1">
    <citation type="submission" date="2020-05" db="EMBL/GenBank/DDBJ databases">
        <authorList>
            <person name="Chiriac C."/>
            <person name="Salcher M."/>
            <person name="Ghai R."/>
            <person name="Kavagutti S V."/>
        </authorList>
    </citation>
    <scope>NUCLEOTIDE SEQUENCE</scope>
</reference>
<keyword evidence="5 6" id="KW-0472">Membrane</keyword>
<feature type="transmembrane region" description="Helical" evidence="6">
    <location>
        <begin position="15"/>
        <end position="37"/>
    </location>
</feature>
<dbReference type="EMBL" id="CAFBMB010000004">
    <property type="protein sequence ID" value="CAB4888157.1"/>
    <property type="molecule type" value="Genomic_DNA"/>
</dbReference>
<feature type="transmembrane region" description="Helical" evidence="6">
    <location>
        <begin position="134"/>
        <end position="157"/>
    </location>
</feature>
<feature type="transmembrane region" description="Helical" evidence="6">
    <location>
        <begin position="96"/>
        <end position="114"/>
    </location>
</feature>
<dbReference type="InterPro" id="IPR001626">
    <property type="entry name" value="ABC_TroCD"/>
</dbReference>
<evidence type="ECO:0000256" key="2">
    <source>
        <dbReference type="ARBA" id="ARBA00008034"/>
    </source>
</evidence>
<proteinExistence type="inferred from homology"/>
<name>A0A6J7EX71_9ZZZZ</name>
<feature type="transmembrane region" description="Helical" evidence="6">
    <location>
        <begin position="70"/>
        <end position="89"/>
    </location>
</feature>
<dbReference type="SUPFAM" id="SSF81345">
    <property type="entry name" value="ABC transporter involved in vitamin B12 uptake, BtuC"/>
    <property type="match status" value="1"/>
</dbReference>
<evidence type="ECO:0000256" key="6">
    <source>
        <dbReference type="SAM" id="Phobius"/>
    </source>
</evidence>
<dbReference type="Gene3D" id="1.10.3470.10">
    <property type="entry name" value="ABC transporter involved in vitamin B12 uptake, BtuC"/>
    <property type="match status" value="1"/>
</dbReference>
<evidence type="ECO:0000256" key="1">
    <source>
        <dbReference type="ARBA" id="ARBA00004141"/>
    </source>
</evidence>
<keyword evidence="4 6" id="KW-1133">Transmembrane helix</keyword>
<dbReference type="GO" id="GO:0043190">
    <property type="term" value="C:ATP-binding cassette (ABC) transporter complex"/>
    <property type="evidence" value="ECO:0007669"/>
    <property type="project" value="InterPro"/>
</dbReference>
<dbReference type="GO" id="GO:0055085">
    <property type="term" value="P:transmembrane transport"/>
    <property type="evidence" value="ECO:0007669"/>
    <property type="project" value="InterPro"/>
</dbReference>
<dbReference type="PANTHER" id="PTHR30477">
    <property type="entry name" value="ABC-TRANSPORTER METAL-BINDING PROTEIN"/>
    <property type="match status" value="1"/>
</dbReference>
<comment type="subcellular location">
    <subcellularLocation>
        <location evidence="1">Membrane</location>
        <topology evidence="1">Multi-pass membrane protein</topology>
    </subcellularLocation>
</comment>
<dbReference type="AlphaFoldDB" id="A0A6J7EX71"/>
<evidence type="ECO:0000313" key="7">
    <source>
        <dbReference type="EMBL" id="CAB4888157.1"/>
    </source>
</evidence>
<evidence type="ECO:0000256" key="5">
    <source>
        <dbReference type="ARBA" id="ARBA00023136"/>
    </source>
</evidence>
<protein>
    <submittedName>
        <fullName evidence="7">Unannotated protein</fullName>
    </submittedName>
</protein>
<organism evidence="7">
    <name type="scientific">freshwater metagenome</name>
    <dbReference type="NCBI Taxonomy" id="449393"/>
    <lineage>
        <taxon>unclassified sequences</taxon>
        <taxon>metagenomes</taxon>
        <taxon>ecological metagenomes</taxon>
    </lineage>
</organism>
<evidence type="ECO:0000256" key="4">
    <source>
        <dbReference type="ARBA" id="ARBA00022989"/>
    </source>
</evidence>
<keyword evidence="3 6" id="KW-0812">Transmembrane</keyword>
<feature type="transmembrane region" description="Helical" evidence="6">
    <location>
        <begin position="177"/>
        <end position="196"/>
    </location>
</feature>
<dbReference type="InterPro" id="IPR037294">
    <property type="entry name" value="ABC_BtuC-like"/>
</dbReference>
<feature type="transmembrane region" description="Helical" evidence="6">
    <location>
        <begin position="202"/>
        <end position="219"/>
    </location>
</feature>
<dbReference type="Pfam" id="PF00950">
    <property type="entry name" value="ABC-3"/>
    <property type="match status" value="1"/>
</dbReference>
<accession>A0A6J7EX71</accession>
<sequence>MITLDLLLHFWTMPFMVRAVIVIVTLGVTAGVVGVFVNLRGLEFLTDGLTHAVFPGIAAGVAFASSGGPFWGAAIAAAAATAFLSLLARRGVSSDAAVAVVLVAMFSVGVVIVSRSHDASGQLEQLLFGHLFTVSVTEVIVTAVIGALAIATVLITVRSQVMTAFDRDAARAAGYRLTLVDLSLNVAIALVVVSASIAVGNLLVIAILIVPGALARVWARRLTSLFTIALSFAVLGGLAGLVGAFTISVGLDIPIPPGAAIAAVFVAAYLLALLLFVIVRRPNAGGPR</sequence>
<evidence type="ECO:0000256" key="3">
    <source>
        <dbReference type="ARBA" id="ARBA00022692"/>
    </source>
</evidence>
<feature type="transmembrane region" description="Helical" evidence="6">
    <location>
        <begin position="226"/>
        <end position="247"/>
    </location>
</feature>